<dbReference type="Pfam" id="PF09335">
    <property type="entry name" value="VTT_dom"/>
    <property type="match status" value="1"/>
</dbReference>
<comment type="subcellular location">
    <subcellularLocation>
        <location evidence="1 6">Cell membrane</location>
        <topology evidence="1 6">Multi-pass membrane protein</topology>
    </subcellularLocation>
</comment>
<dbReference type="InterPro" id="IPR015414">
    <property type="entry name" value="TMEM64"/>
</dbReference>
<evidence type="ECO:0000256" key="3">
    <source>
        <dbReference type="ARBA" id="ARBA00022692"/>
    </source>
</evidence>
<name>A0ABS8N6K3_9CLOT</name>
<organism evidence="8 9">
    <name type="scientific">Clostridium aromativorans</name>
    <dbReference type="NCBI Taxonomy" id="2836848"/>
    <lineage>
        <taxon>Bacteria</taxon>
        <taxon>Bacillati</taxon>
        <taxon>Bacillota</taxon>
        <taxon>Clostridia</taxon>
        <taxon>Eubacteriales</taxon>
        <taxon>Clostridiaceae</taxon>
        <taxon>Clostridium</taxon>
    </lineage>
</organism>
<keyword evidence="9" id="KW-1185">Reference proteome</keyword>
<evidence type="ECO:0000256" key="1">
    <source>
        <dbReference type="ARBA" id="ARBA00004651"/>
    </source>
</evidence>
<feature type="transmembrane region" description="Helical" evidence="6">
    <location>
        <begin position="40"/>
        <end position="65"/>
    </location>
</feature>
<keyword evidence="3 6" id="KW-0812">Transmembrane</keyword>
<evidence type="ECO:0000259" key="7">
    <source>
        <dbReference type="Pfam" id="PF09335"/>
    </source>
</evidence>
<reference evidence="8" key="1">
    <citation type="submission" date="2021-11" db="EMBL/GenBank/DDBJ databases">
        <authorList>
            <person name="Qingchun L."/>
            <person name="Dong Z."/>
            <person name="Zongwei Q."/>
            <person name="Jia Z."/>
            <person name="Duotao L."/>
        </authorList>
    </citation>
    <scope>NUCLEOTIDE SEQUENCE</scope>
    <source>
        <strain evidence="8">WLY-B-L2</strain>
    </source>
</reference>
<proteinExistence type="inferred from homology"/>
<evidence type="ECO:0000313" key="8">
    <source>
        <dbReference type="EMBL" id="MCC9295450.1"/>
    </source>
</evidence>
<comment type="similarity">
    <text evidence="6">Belongs to the TVP38/TMEM64 family.</text>
</comment>
<feature type="domain" description="VTT" evidence="7">
    <location>
        <begin position="65"/>
        <end position="181"/>
    </location>
</feature>
<evidence type="ECO:0000313" key="9">
    <source>
        <dbReference type="Proteomes" id="UP001165422"/>
    </source>
</evidence>
<protein>
    <recommendedName>
        <fullName evidence="6">TVP38/TMEM64 family membrane protein</fullName>
    </recommendedName>
</protein>
<dbReference type="EMBL" id="JAJJPB010000014">
    <property type="protein sequence ID" value="MCC9295450.1"/>
    <property type="molecule type" value="Genomic_DNA"/>
</dbReference>
<gene>
    <name evidence="8" type="ORF">LN736_11335</name>
</gene>
<feature type="transmembrane region" description="Helical" evidence="6">
    <location>
        <begin position="161"/>
        <end position="179"/>
    </location>
</feature>
<evidence type="ECO:0000256" key="5">
    <source>
        <dbReference type="ARBA" id="ARBA00023136"/>
    </source>
</evidence>
<evidence type="ECO:0000256" key="4">
    <source>
        <dbReference type="ARBA" id="ARBA00022989"/>
    </source>
</evidence>
<feature type="transmembrane region" description="Helical" evidence="6">
    <location>
        <begin position="77"/>
        <end position="102"/>
    </location>
</feature>
<accession>A0ABS8N6K3</accession>
<keyword evidence="5 6" id="KW-0472">Membrane</keyword>
<feature type="transmembrane region" description="Helical" evidence="6">
    <location>
        <begin position="191"/>
        <end position="208"/>
    </location>
</feature>
<dbReference type="InterPro" id="IPR032816">
    <property type="entry name" value="VTT_dom"/>
</dbReference>
<evidence type="ECO:0000256" key="2">
    <source>
        <dbReference type="ARBA" id="ARBA00022475"/>
    </source>
</evidence>
<feature type="transmembrane region" description="Helical" evidence="6">
    <location>
        <begin position="129"/>
        <end position="149"/>
    </location>
</feature>
<keyword evidence="2 6" id="KW-1003">Cell membrane</keyword>
<comment type="caution">
    <text evidence="8">The sequence shown here is derived from an EMBL/GenBank/DDBJ whole genome shotgun (WGS) entry which is preliminary data.</text>
</comment>
<dbReference type="PANTHER" id="PTHR12677">
    <property type="entry name" value="GOLGI APPARATUS MEMBRANE PROTEIN TVP38-RELATED"/>
    <property type="match status" value="1"/>
</dbReference>
<dbReference type="PANTHER" id="PTHR12677:SF59">
    <property type="entry name" value="GOLGI APPARATUS MEMBRANE PROTEIN TVP38-RELATED"/>
    <property type="match status" value="1"/>
</dbReference>
<evidence type="ECO:0000256" key="6">
    <source>
        <dbReference type="RuleBase" id="RU366058"/>
    </source>
</evidence>
<sequence>MNKKKTILLKILIAILIISAAVICFKCDLLHKCSASNIKAYISSFGMLAPVVYIIMFTFVPLTLFPNALLAIASGMVFGVFYGMIYTIIGAVLGAALSFYIARFLGKDIVNKLVRGRGKWFQDGVEKEGFLIVFILRLIPLVPFDIISYGAGLSKIKFKDFLIATTIGIIPGVFVFINLGDKSQNINSLNFVLASVLLGALVLVSYFIKKKITFNKLQNDLTVTEVDNSKKLMENKD</sequence>
<keyword evidence="4 6" id="KW-1133">Transmembrane helix</keyword>
<dbReference type="Proteomes" id="UP001165422">
    <property type="component" value="Unassembled WGS sequence"/>
</dbReference>
<dbReference type="RefSeq" id="WP_229981559.1">
    <property type="nucleotide sequence ID" value="NZ_JAJJPB010000014.1"/>
</dbReference>